<evidence type="ECO:0000313" key="2">
    <source>
        <dbReference type="Proteomes" id="UP000887116"/>
    </source>
</evidence>
<comment type="caution">
    <text evidence="1">The sequence shown here is derived from an EMBL/GenBank/DDBJ whole genome shotgun (WGS) entry which is preliminary data.</text>
</comment>
<dbReference type="OrthoDB" id="10062286at2759"/>
<dbReference type="EMBL" id="BMAO01026180">
    <property type="protein sequence ID" value="GFR07565.1"/>
    <property type="molecule type" value="Genomic_DNA"/>
</dbReference>
<protein>
    <submittedName>
        <fullName evidence="1">Nuclease HARBI1</fullName>
    </submittedName>
</protein>
<name>A0A8X6GRS9_TRICU</name>
<reference evidence="1" key="1">
    <citation type="submission" date="2020-07" db="EMBL/GenBank/DDBJ databases">
        <title>Multicomponent nature underlies the extraordinary mechanical properties of spider dragline silk.</title>
        <authorList>
            <person name="Kono N."/>
            <person name="Nakamura H."/>
            <person name="Mori M."/>
            <person name="Yoshida Y."/>
            <person name="Ohtoshi R."/>
            <person name="Malay A.D."/>
            <person name="Moran D.A.P."/>
            <person name="Tomita M."/>
            <person name="Numata K."/>
            <person name="Arakawa K."/>
        </authorList>
    </citation>
    <scope>NUCLEOTIDE SEQUENCE</scope>
</reference>
<gene>
    <name evidence="1" type="primary">Harbi1_7</name>
    <name evidence="1" type="ORF">TNCT_481931</name>
</gene>
<dbReference type="AlphaFoldDB" id="A0A8X6GRS9"/>
<accession>A0A8X6GRS9</accession>
<keyword evidence="2" id="KW-1185">Reference proteome</keyword>
<evidence type="ECO:0000313" key="1">
    <source>
        <dbReference type="EMBL" id="GFR07565.1"/>
    </source>
</evidence>
<dbReference type="Proteomes" id="UP000887116">
    <property type="component" value="Unassembled WGS sequence"/>
</dbReference>
<proteinExistence type="predicted"/>
<sequence length="162" mass="18088">MPRSSTKVFKTRRGVFNKGRSNNVCVEDNSTNQNNSANETNCADGAKLCSNGTKPSASERKITKRCTTTSPRNFANNHYKYPIDAPFSPVNNCKPRLILWLSRKFFNIDGFPKVIGALDGAFVRIISPGGEDAERFRCRKNYFALNVQTIVDADLSDQERCG</sequence>
<organism evidence="1 2">
    <name type="scientific">Trichonephila clavata</name>
    <name type="common">Joro spider</name>
    <name type="synonym">Nephila clavata</name>
    <dbReference type="NCBI Taxonomy" id="2740835"/>
    <lineage>
        <taxon>Eukaryota</taxon>
        <taxon>Metazoa</taxon>
        <taxon>Ecdysozoa</taxon>
        <taxon>Arthropoda</taxon>
        <taxon>Chelicerata</taxon>
        <taxon>Arachnida</taxon>
        <taxon>Araneae</taxon>
        <taxon>Araneomorphae</taxon>
        <taxon>Entelegynae</taxon>
        <taxon>Araneoidea</taxon>
        <taxon>Nephilidae</taxon>
        <taxon>Trichonephila</taxon>
    </lineage>
</organism>